<dbReference type="InterPro" id="IPR041546">
    <property type="entry name" value="ClpA/ClpB_AAA_lid"/>
</dbReference>
<dbReference type="SUPFAM" id="SSF81923">
    <property type="entry name" value="Double Clp-N motif"/>
    <property type="match status" value="1"/>
</dbReference>
<reference evidence="9 10" key="1">
    <citation type="journal article" date="2015" name="Nat. Commun.">
        <title>Production of butyrate from lysine and the Amadori product fructoselysine by a human gut commensal.</title>
        <authorList>
            <person name="Bui T.P."/>
            <person name="Ritari J."/>
            <person name="Boeren S."/>
            <person name="de Waard P."/>
            <person name="Plugge C.M."/>
            <person name="de Vos W.M."/>
        </authorList>
    </citation>
    <scope>NUCLEOTIDE SEQUENCE [LARGE SCALE GENOMIC DNA]</scope>
    <source>
        <strain evidence="9 10">AF211</strain>
    </source>
</reference>
<dbReference type="InterPro" id="IPR036628">
    <property type="entry name" value="Clp_N_dom_sf"/>
</dbReference>
<dbReference type="PRINTS" id="PR00300">
    <property type="entry name" value="CLPPROTEASEA"/>
</dbReference>
<protein>
    <submittedName>
        <fullName evidence="9">ClpB protein</fullName>
    </submittedName>
</protein>
<evidence type="ECO:0000313" key="9">
    <source>
        <dbReference type="EMBL" id="ALP93785.1"/>
    </source>
</evidence>
<dbReference type="Pfam" id="PF00004">
    <property type="entry name" value="AAA"/>
    <property type="match status" value="1"/>
</dbReference>
<dbReference type="EMBL" id="CP011307">
    <property type="protein sequence ID" value="ALP93785.1"/>
    <property type="molecule type" value="Genomic_DNA"/>
</dbReference>
<dbReference type="PANTHER" id="PTHR11638:SF18">
    <property type="entry name" value="HEAT SHOCK PROTEIN 104"/>
    <property type="match status" value="1"/>
</dbReference>
<dbReference type="GO" id="GO:0034605">
    <property type="term" value="P:cellular response to heat"/>
    <property type="evidence" value="ECO:0007669"/>
    <property type="project" value="TreeGrafter"/>
</dbReference>
<dbReference type="InterPro" id="IPR018368">
    <property type="entry name" value="ClpA/B_CS1"/>
</dbReference>
<dbReference type="PROSITE" id="PS00870">
    <property type="entry name" value="CLPAB_1"/>
    <property type="match status" value="1"/>
</dbReference>
<reference evidence="10" key="2">
    <citation type="submission" date="2015-04" db="EMBL/GenBank/DDBJ databases">
        <title>A butyrogenic pathway from the amino acid lysine in a human gut commensal.</title>
        <authorList>
            <person name="de Vos W.M."/>
            <person name="Bui N.T.P."/>
            <person name="Plugge C.M."/>
            <person name="Ritari J."/>
        </authorList>
    </citation>
    <scope>NUCLEOTIDE SEQUENCE [LARGE SCALE GENOMIC DNA]</scope>
    <source>
        <strain evidence="10">AF211</strain>
    </source>
</reference>
<dbReference type="SMART" id="SM01086">
    <property type="entry name" value="ClpB_D2-small"/>
    <property type="match status" value="1"/>
</dbReference>
<dbReference type="InterPro" id="IPR004176">
    <property type="entry name" value="Clp_R_N"/>
</dbReference>
<evidence type="ECO:0000256" key="6">
    <source>
        <dbReference type="RuleBase" id="RU004432"/>
    </source>
</evidence>
<feature type="domain" description="Clp R" evidence="8">
    <location>
        <begin position="1"/>
        <end position="117"/>
    </location>
</feature>
<dbReference type="InterPro" id="IPR001270">
    <property type="entry name" value="ClpA/B"/>
</dbReference>
<dbReference type="Gene3D" id="3.40.50.300">
    <property type="entry name" value="P-loop containing nucleotide triphosphate hydrolases"/>
    <property type="match status" value="2"/>
</dbReference>
<organism evidence="9 10">
    <name type="scientific">Intestinimonas butyriciproducens</name>
    <dbReference type="NCBI Taxonomy" id="1297617"/>
    <lineage>
        <taxon>Bacteria</taxon>
        <taxon>Bacillati</taxon>
        <taxon>Bacillota</taxon>
        <taxon>Clostridia</taxon>
        <taxon>Eubacteriales</taxon>
        <taxon>Intestinimonas</taxon>
    </lineage>
</organism>
<dbReference type="SMART" id="SM00382">
    <property type="entry name" value="AAA"/>
    <property type="match status" value="2"/>
</dbReference>
<keyword evidence="2 6" id="KW-0547">Nucleotide-binding</keyword>
<dbReference type="Pfam" id="PF10431">
    <property type="entry name" value="ClpB_D2-small"/>
    <property type="match status" value="1"/>
</dbReference>
<keyword evidence="10" id="KW-1185">Reference proteome</keyword>
<dbReference type="PROSITE" id="PS51903">
    <property type="entry name" value="CLP_R"/>
    <property type="match status" value="1"/>
</dbReference>
<dbReference type="KEGG" id="ibu:IB211_01392c"/>
<dbReference type="PATRIC" id="fig|1297617.4.peg.1425"/>
<dbReference type="Pfam" id="PF02861">
    <property type="entry name" value="Clp_N"/>
    <property type="match status" value="1"/>
</dbReference>
<keyword evidence="3 6" id="KW-0067">ATP-binding</keyword>
<evidence type="ECO:0000313" key="10">
    <source>
        <dbReference type="Proteomes" id="UP000064844"/>
    </source>
</evidence>
<dbReference type="STRING" id="1297617.IB211_01392c"/>
<feature type="domain" description="UVR" evidence="7">
    <location>
        <begin position="400"/>
        <end position="435"/>
    </location>
</feature>
<dbReference type="Gene3D" id="4.10.860.10">
    <property type="entry name" value="UVR domain"/>
    <property type="match status" value="1"/>
</dbReference>
<dbReference type="InterPro" id="IPR003959">
    <property type="entry name" value="ATPase_AAA_core"/>
</dbReference>
<dbReference type="PROSITE" id="PS00871">
    <property type="entry name" value="CLPAB_2"/>
    <property type="match status" value="1"/>
</dbReference>
<evidence type="ECO:0000256" key="5">
    <source>
        <dbReference type="PROSITE-ProRule" id="PRU01251"/>
    </source>
</evidence>
<evidence type="ECO:0000259" key="7">
    <source>
        <dbReference type="PROSITE" id="PS50151"/>
    </source>
</evidence>
<dbReference type="Pfam" id="PF07724">
    <property type="entry name" value="AAA_2"/>
    <property type="match status" value="1"/>
</dbReference>
<dbReference type="AlphaFoldDB" id="A0A0S2W385"/>
<evidence type="ECO:0000256" key="4">
    <source>
        <dbReference type="ARBA" id="ARBA00023186"/>
    </source>
</evidence>
<dbReference type="PROSITE" id="PS50151">
    <property type="entry name" value="UVR"/>
    <property type="match status" value="1"/>
</dbReference>
<comment type="similarity">
    <text evidence="6">Belongs to the ClpA/ClpB family.</text>
</comment>
<dbReference type="InterPro" id="IPR019489">
    <property type="entry name" value="Clp_ATPase_C"/>
</dbReference>
<dbReference type="Gene3D" id="1.10.8.60">
    <property type="match status" value="2"/>
</dbReference>
<dbReference type="FunFam" id="3.40.50.300:FF:000025">
    <property type="entry name" value="ATP-dependent Clp protease subunit"/>
    <property type="match status" value="1"/>
</dbReference>
<evidence type="ECO:0000256" key="3">
    <source>
        <dbReference type="ARBA" id="ARBA00022840"/>
    </source>
</evidence>
<proteinExistence type="inferred from homology"/>
<name>A0A0S2W385_9FIRM</name>
<keyword evidence="1 5" id="KW-0677">Repeat</keyword>
<dbReference type="InterPro" id="IPR001943">
    <property type="entry name" value="UVR_dom"/>
</dbReference>
<gene>
    <name evidence="9" type="ORF">IB211_01392c</name>
</gene>
<dbReference type="Proteomes" id="UP000064844">
    <property type="component" value="Chromosome"/>
</dbReference>
<keyword evidence="4 6" id="KW-0143">Chaperone</keyword>
<dbReference type="GO" id="GO:0016887">
    <property type="term" value="F:ATP hydrolysis activity"/>
    <property type="evidence" value="ECO:0007669"/>
    <property type="project" value="InterPro"/>
</dbReference>
<accession>A0A0S2W385</accession>
<dbReference type="Pfam" id="PF17871">
    <property type="entry name" value="AAA_lid_9"/>
    <property type="match status" value="1"/>
</dbReference>
<sequence length="819" mass="89553">MGSEHLLLGMLLEGQGVACRVLRDAGLDVGTARESIIRLVGSGAPASMPSQGLTPRCRRVVELAAAEASRMGSRRVGTEHLLLGMLREGDGVAIRVLTGSGAELNRLYTDTLNALGGGPLPPPRSAGAGRTRPERDYMERGETKLLDQFSKDLTRQAATGALDPVIGRDPEIRRVIQILSRRQKNNPALIGEPGVGKTAVAEGLARRIVSGEVPDDLRGKRLIALDLSAMVAGTKYRGEFEERVKNVLAEVRKAGDVILFLDELHTIVGAGSAEGAIDAANIIKPALGRGDIQVVGATTLDEYRKYIEKDAALERRFQQVMVKEPDRPTALAILRGLRDRYEAHHRLSIADEALEAAVTLSCRYLTDRFLPDKAIDLIDEAASRVRMCQLDTPPALRSLEEKANRAAMEKEEAIRGQDFEKAAMLRDAERDFRLELSAQRRSWHLGHAARTVTAEDVAAVVSDCTGIPVTTLTQAESDRLLLLEQELHRRLVGQDEAVGAVARAVRRGRVGLKDPGRPTGAFLFLGPTGVGKTELCKALAAALFGTEEALLRFDMSEYMERHTVSRLIGSPPGYVGHEEGGQLTEKVRRRPYSVVLFDEIEKAHQDVWGILLQIMEDGVLTDAQGRRVDFRNTVVVMTSNVGAKRITSQGSRLGFSARASSQGETRPAEELRAAVLDDLKTVFRPEFLNRVDDTIVFRQLTRPEIREIAQRMLAAVGERMERLGVSLEIGPPALDLLAELGFDPSYGARPLRRTIRSQVEDPAAELLLTGALRAGDRAVVEAEEKDLKIIPLPGEQISAVAVQEECTPSLFELEENQHP</sequence>
<dbReference type="GO" id="GO:0005737">
    <property type="term" value="C:cytoplasm"/>
    <property type="evidence" value="ECO:0007669"/>
    <property type="project" value="TreeGrafter"/>
</dbReference>
<dbReference type="SUPFAM" id="SSF52540">
    <property type="entry name" value="P-loop containing nucleoside triphosphate hydrolases"/>
    <property type="match status" value="2"/>
</dbReference>
<evidence type="ECO:0000256" key="1">
    <source>
        <dbReference type="ARBA" id="ARBA00022737"/>
    </source>
</evidence>
<dbReference type="InterPro" id="IPR027417">
    <property type="entry name" value="P-loop_NTPase"/>
</dbReference>
<dbReference type="PANTHER" id="PTHR11638">
    <property type="entry name" value="ATP-DEPENDENT CLP PROTEASE"/>
    <property type="match status" value="1"/>
</dbReference>
<dbReference type="Gene3D" id="1.10.1780.10">
    <property type="entry name" value="Clp, N-terminal domain"/>
    <property type="match status" value="1"/>
</dbReference>
<dbReference type="eggNOG" id="COG0542">
    <property type="taxonomic scope" value="Bacteria"/>
</dbReference>
<dbReference type="InterPro" id="IPR028299">
    <property type="entry name" value="ClpA/B_CS2"/>
</dbReference>
<dbReference type="FunFam" id="3.40.50.300:FF:000010">
    <property type="entry name" value="Chaperone clpB 1, putative"/>
    <property type="match status" value="1"/>
</dbReference>
<evidence type="ECO:0000256" key="2">
    <source>
        <dbReference type="ARBA" id="ARBA00022741"/>
    </source>
</evidence>
<dbReference type="CDD" id="cd00009">
    <property type="entry name" value="AAA"/>
    <property type="match status" value="1"/>
</dbReference>
<dbReference type="InterPro" id="IPR050130">
    <property type="entry name" value="ClpA_ClpB"/>
</dbReference>
<evidence type="ECO:0000259" key="8">
    <source>
        <dbReference type="PROSITE" id="PS51903"/>
    </source>
</evidence>
<dbReference type="CDD" id="cd19499">
    <property type="entry name" value="RecA-like_ClpB_Hsp104-like"/>
    <property type="match status" value="1"/>
</dbReference>
<dbReference type="GO" id="GO:0005524">
    <property type="term" value="F:ATP binding"/>
    <property type="evidence" value="ECO:0007669"/>
    <property type="project" value="UniProtKB-KW"/>
</dbReference>
<dbReference type="InterPro" id="IPR003593">
    <property type="entry name" value="AAA+_ATPase"/>
</dbReference>